<comment type="similarity">
    <text evidence="1">Belongs to the HypE family.</text>
</comment>
<keyword evidence="5" id="KW-1185">Reference proteome</keyword>
<dbReference type="CDD" id="cd06061">
    <property type="entry name" value="PurM-like1"/>
    <property type="match status" value="1"/>
</dbReference>
<dbReference type="AlphaFoldDB" id="A0A1M6LF54"/>
<dbReference type="Pfam" id="PF00586">
    <property type="entry name" value="AIRS"/>
    <property type="match status" value="1"/>
</dbReference>
<dbReference type="EMBL" id="FQZB01000010">
    <property type="protein sequence ID" value="SHJ69812.1"/>
    <property type="molecule type" value="Genomic_DNA"/>
</dbReference>
<reference evidence="4 5" key="1">
    <citation type="submission" date="2016-11" db="EMBL/GenBank/DDBJ databases">
        <authorList>
            <person name="Jaros S."/>
            <person name="Januszkiewicz K."/>
            <person name="Wedrychowicz H."/>
        </authorList>
    </citation>
    <scope>NUCLEOTIDE SEQUENCE [LARGE SCALE GENOMIC DNA]</scope>
    <source>
        <strain evidence="4 5">DSM 21758</strain>
    </source>
</reference>
<evidence type="ECO:0000259" key="3">
    <source>
        <dbReference type="Pfam" id="PF02769"/>
    </source>
</evidence>
<dbReference type="SUPFAM" id="SSF56042">
    <property type="entry name" value="PurM C-terminal domain-like"/>
    <property type="match status" value="1"/>
</dbReference>
<feature type="domain" description="PurM-like C-terminal" evidence="3">
    <location>
        <begin position="166"/>
        <end position="318"/>
    </location>
</feature>
<dbReference type="InterPro" id="IPR036676">
    <property type="entry name" value="PurM-like_C_sf"/>
</dbReference>
<dbReference type="InterPro" id="IPR011854">
    <property type="entry name" value="HypE"/>
</dbReference>
<dbReference type="InterPro" id="IPR010918">
    <property type="entry name" value="PurM-like_C_dom"/>
</dbReference>
<dbReference type="Gene3D" id="3.30.1330.10">
    <property type="entry name" value="PurM-like, N-terminal domain"/>
    <property type="match status" value="1"/>
</dbReference>
<proteinExistence type="inferred from homology"/>
<evidence type="ECO:0000313" key="5">
    <source>
        <dbReference type="Proteomes" id="UP000184310"/>
    </source>
</evidence>
<dbReference type="Proteomes" id="UP000184310">
    <property type="component" value="Unassembled WGS sequence"/>
</dbReference>
<dbReference type="Gene3D" id="3.90.650.10">
    <property type="entry name" value="PurM-like C-terminal domain"/>
    <property type="match status" value="1"/>
</dbReference>
<dbReference type="Pfam" id="PF02769">
    <property type="entry name" value="AIRS_C"/>
    <property type="match status" value="1"/>
</dbReference>
<accession>A0A1M6LF54</accession>
<evidence type="ECO:0000259" key="2">
    <source>
        <dbReference type="Pfam" id="PF00586"/>
    </source>
</evidence>
<protein>
    <submittedName>
        <fullName evidence="4">Hydrogenase maturation protein, carbamoyl dehydratase HypE</fullName>
    </submittedName>
</protein>
<feature type="domain" description="PurM-like N-terminal" evidence="2">
    <location>
        <begin position="48"/>
        <end position="153"/>
    </location>
</feature>
<dbReference type="InterPro" id="IPR036921">
    <property type="entry name" value="PurM-like_N_sf"/>
</dbReference>
<evidence type="ECO:0000256" key="1">
    <source>
        <dbReference type="ARBA" id="ARBA00006243"/>
    </source>
</evidence>
<gene>
    <name evidence="4" type="ORF">SAMN02745163_02365</name>
</gene>
<dbReference type="PIRSF" id="PIRSF005644">
    <property type="entry name" value="Hdrgns_mtr_HypE"/>
    <property type="match status" value="1"/>
</dbReference>
<name>A0A1M6LF54_9CLOT</name>
<dbReference type="InterPro" id="IPR016188">
    <property type="entry name" value="PurM-like_N"/>
</dbReference>
<dbReference type="PANTHER" id="PTHR30303">
    <property type="entry name" value="HYDROGENASE ISOENZYMES FORMATION PROTEIN HYPE"/>
    <property type="match status" value="1"/>
</dbReference>
<dbReference type="GO" id="GO:0051604">
    <property type="term" value="P:protein maturation"/>
    <property type="evidence" value="ECO:0007669"/>
    <property type="project" value="TreeGrafter"/>
</dbReference>
<dbReference type="PANTHER" id="PTHR30303:SF4">
    <property type="entry name" value="HYDROGENASE EXPRESSION_FORMATION PROTEIN HYPE"/>
    <property type="match status" value="1"/>
</dbReference>
<dbReference type="STRING" id="1121302.SAMN02745163_02365"/>
<sequence>MIIRPFLEYIEGDFFMKIGKLNWTDLKNLINRNNTVKREEVRIRSGIGEDCSVVNFGDYECVISTDPITGTTKDIGRLAVHINCNDIASSGVEPLGITVTILAPEDATLEDINKVMQEINEETTKLNVEIIGGHTEVTSAVTRMVVSCTVFGRCISGKAVASSTAEVGDDIIVTKYLASEGTAILANDHKERCEKILTTSEYNEALKMINNISVVKEGVIAGEIGVNSMHDITEGGLLGALWEVCEASDVGFEVNYDKLPIKDVTKKICKEFNINPLKLISSGSMLMTSKYGKDIVKELNKNNIKADIIGKITDSNKVMMYNGEKIYIDAPETDDLFNIK</sequence>
<dbReference type="SUPFAM" id="SSF55326">
    <property type="entry name" value="PurM N-terminal domain-like"/>
    <property type="match status" value="1"/>
</dbReference>
<evidence type="ECO:0000313" key="4">
    <source>
        <dbReference type="EMBL" id="SHJ69812.1"/>
    </source>
</evidence>
<organism evidence="4 5">
    <name type="scientific">Clostridium cavendishii DSM 21758</name>
    <dbReference type="NCBI Taxonomy" id="1121302"/>
    <lineage>
        <taxon>Bacteria</taxon>
        <taxon>Bacillati</taxon>
        <taxon>Bacillota</taxon>
        <taxon>Clostridia</taxon>
        <taxon>Eubacteriales</taxon>
        <taxon>Clostridiaceae</taxon>
        <taxon>Clostridium</taxon>
    </lineage>
</organism>